<dbReference type="Proteomes" id="UP001320513">
    <property type="component" value="Unassembled WGS sequence"/>
</dbReference>
<dbReference type="Pfam" id="PF02348">
    <property type="entry name" value="CTP_transf_3"/>
    <property type="match status" value="1"/>
</dbReference>
<dbReference type="SUPFAM" id="SSF53448">
    <property type="entry name" value="Nucleotide-diphospho-sugar transferases"/>
    <property type="match status" value="1"/>
</dbReference>
<gene>
    <name evidence="1" type="ORF">AUC61_12625</name>
</gene>
<dbReference type="GO" id="GO:0016779">
    <property type="term" value="F:nucleotidyltransferase activity"/>
    <property type="evidence" value="ECO:0007669"/>
    <property type="project" value="UniProtKB-KW"/>
</dbReference>
<dbReference type="PANTHER" id="PTHR21485:SF6">
    <property type="entry name" value="N-ACYLNEURAMINATE CYTIDYLYLTRANSFERASE-RELATED"/>
    <property type="match status" value="1"/>
</dbReference>
<dbReference type="Gene3D" id="3.90.550.10">
    <property type="entry name" value="Spore Coat Polysaccharide Biosynthesis Protein SpsA, Chain A"/>
    <property type="match status" value="1"/>
</dbReference>
<accession>A0ABS9ZNE6</accession>
<evidence type="ECO:0000313" key="1">
    <source>
        <dbReference type="EMBL" id="MCI8210383.1"/>
    </source>
</evidence>
<organism evidence="1 2">
    <name type="scientific">Pseudomonas maioricensis</name>
    <dbReference type="NCBI Taxonomy" id="1766623"/>
    <lineage>
        <taxon>Bacteria</taxon>
        <taxon>Pseudomonadati</taxon>
        <taxon>Pseudomonadota</taxon>
        <taxon>Gammaproteobacteria</taxon>
        <taxon>Pseudomonadales</taxon>
        <taxon>Pseudomonadaceae</taxon>
        <taxon>Pseudomonas</taxon>
    </lineage>
</organism>
<dbReference type="EMBL" id="LOHG01000007">
    <property type="protein sequence ID" value="MCI8210383.1"/>
    <property type="molecule type" value="Genomic_DNA"/>
</dbReference>
<dbReference type="PANTHER" id="PTHR21485">
    <property type="entry name" value="HAD SUPERFAMILY MEMBERS CMAS AND KDSC"/>
    <property type="match status" value="1"/>
</dbReference>
<proteinExistence type="predicted"/>
<keyword evidence="1" id="KW-0548">Nucleotidyltransferase</keyword>
<keyword evidence="1" id="KW-0808">Transferase</keyword>
<reference evidence="1 2" key="1">
    <citation type="submission" date="2015-12" db="EMBL/GenBank/DDBJ databases">
        <title>Phylogenomics in the description of a new species in the Pseudomonas syringae group.</title>
        <authorList>
            <person name="Busquets A."/>
            <person name="Gomila M."/>
            <person name="Beiki F."/>
            <person name="Rahimian H."/>
            <person name="Mulet M."/>
            <person name="Sanchez D."/>
            <person name="Garcia-Valdes E."/>
            <person name="Lalucat J."/>
        </authorList>
    </citation>
    <scope>NUCLEOTIDE SEQUENCE [LARGE SCALE GENOMIC DNA]</scope>
    <source>
        <strain evidence="1 2">S25</strain>
    </source>
</reference>
<keyword evidence="2" id="KW-1185">Reference proteome</keyword>
<evidence type="ECO:0000313" key="2">
    <source>
        <dbReference type="Proteomes" id="UP001320513"/>
    </source>
</evidence>
<dbReference type="InterPro" id="IPR003329">
    <property type="entry name" value="Cytidylyl_trans"/>
</dbReference>
<dbReference type="CDD" id="cd02513">
    <property type="entry name" value="CMP-NeuAc_Synthase"/>
    <property type="match status" value="1"/>
</dbReference>
<protein>
    <submittedName>
        <fullName evidence="1">Acylneuraminate cytidylyltransferase</fullName>
    </submittedName>
</protein>
<dbReference type="InterPro" id="IPR050793">
    <property type="entry name" value="CMP-NeuNAc_synthase"/>
</dbReference>
<sequence>MNILAVVPARGGSKRLPGKNIKLLGGKPLIAWTLEAALSSGEFIDVVVTTDDSNIASVAEQFGGSVPYLRSAELATDTATSYDVVMDVLKHYEAIHGEVDGVMLLQPTSPFRTSESMSSAVQLFVSSRAPVVSVCAAAVHPAWTFKIIESSLDPFLGWDDVAQRSQDLTPAYTLTGSLYLISPQDLRRHKRFLIPGTQPLVTRSGAEALDIDTADDWQLALNYLACMRP</sequence>
<dbReference type="InterPro" id="IPR029044">
    <property type="entry name" value="Nucleotide-diphossugar_trans"/>
</dbReference>
<dbReference type="RefSeq" id="WP_243246565.1">
    <property type="nucleotide sequence ID" value="NZ_LOHG01000007.1"/>
</dbReference>
<name>A0ABS9ZNE6_9PSED</name>
<comment type="caution">
    <text evidence="1">The sequence shown here is derived from an EMBL/GenBank/DDBJ whole genome shotgun (WGS) entry which is preliminary data.</text>
</comment>